<feature type="transmembrane region" description="Helical" evidence="2">
    <location>
        <begin position="6"/>
        <end position="25"/>
    </location>
</feature>
<proteinExistence type="predicted"/>
<name>A0A7X0RZB5_9BACL</name>
<evidence type="ECO:0000313" key="4">
    <source>
        <dbReference type="Proteomes" id="UP000547209"/>
    </source>
</evidence>
<dbReference type="RefSeq" id="WP_185673097.1">
    <property type="nucleotide sequence ID" value="NZ_JACJVP010000067.1"/>
</dbReference>
<dbReference type="Proteomes" id="UP000547209">
    <property type="component" value="Unassembled WGS sequence"/>
</dbReference>
<dbReference type="AlphaFoldDB" id="A0A7X0RZB5"/>
<evidence type="ECO:0000313" key="3">
    <source>
        <dbReference type="EMBL" id="MBB6675241.1"/>
    </source>
</evidence>
<feature type="transmembrane region" description="Helical" evidence="2">
    <location>
        <begin position="37"/>
        <end position="55"/>
    </location>
</feature>
<sequence>MMNALAGWLKQIVAVVLLASLIDLLLPNRTMQRYVRLVAGLFILLTVATPMLQWIKGDFGTKLAAGIDAAERQPDQAAGQLAQIEAEAGRLRISQENQAARIAAVRLEGQIRDAVEQEAGAAVDKVSVELSRLADGGAQLTGVTIQLRAGSEAADAGKRSGGAIGDVAPVAPVTVEVPDISVQPSASPKDADPAASASPAPAEADRAEQNRIAAVVASRFGVSTNAIRVITPAPGDPY</sequence>
<reference evidence="3 4" key="1">
    <citation type="submission" date="2020-08" db="EMBL/GenBank/DDBJ databases">
        <title>Cohnella phylogeny.</title>
        <authorList>
            <person name="Dunlap C."/>
        </authorList>
    </citation>
    <scope>NUCLEOTIDE SEQUENCE [LARGE SCALE GENOMIC DNA]</scope>
    <source>
        <strain evidence="3 4">DSM 28246</strain>
    </source>
</reference>
<feature type="region of interest" description="Disordered" evidence="1">
    <location>
        <begin position="181"/>
        <end position="206"/>
    </location>
</feature>
<keyword evidence="2" id="KW-1133">Transmembrane helix</keyword>
<dbReference type="InterPro" id="IPR014245">
    <property type="entry name" value="Spore_III_AF"/>
</dbReference>
<protein>
    <submittedName>
        <fullName evidence="3">Stage III sporulation protein AF</fullName>
    </submittedName>
</protein>
<keyword evidence="2" id="KW-0812">Transmembrane</keyword>
<evidence type="ECO:0000256" key="2">
    <source>
        <dbReference type="SAM" id="Phobius"/>
    </source>
</evidence>
<dbReference type="EMBL" id="JACJVP010000067">
    <property type="protein sequence ID" value="MBB6675241.1"/>
    <property type="molecule type" value="Genomic_DNA"/>
</dbReference>
<keyword evidence="4" id="KW-1185">Reference proteome</keyword>
<comment type="caution">
    <text evidence="3">The sequence shown here is derived from an EMBL/GenBank/DDBJ whole genome shotgun (WGS) entry which is preliminary data.</text>
</comment>
<feature type="compositionally biased region" description="Low complexity" evidence="1">
    <location>
        <begin position="181"/>
        <end position="202"/>
    </location>
</feature>
<evidence type="ECO:0000256" key="1">
    <source>
        <dbReference type="SAM" id="MobiDB-lite"/>
    </source>
</evidence>
<keyword evidence="2" id="KW-0472">Membrane</keyword>
<accession>A0A7X0RZB5</accession>
<organism evidence="3 4">
    <name type="scientific">Cohnella nanjingensis</name>
    <dbReference type="NCBI Taxonomy" id="1387779"/>
    <lineage>
        <taxon>Bacteria</taxon>
        <taxon>Bacillati</taxon>
        <taxon>Bacillota</taxon>
        <taxon>Bacilli</taxon>
        <taxon>Bacillales</taxon>
        <taxon>Paenibacillaceae</taxon>
        <taxon>Cohnella</taxon>
    </lineage>
</organism>
<dbReference type="Pfam" id="PF09581">
    <property type="entry name" value="Spore_III_AF"/>
    <property type="match status" value="1"/>
</dbReference>
<gene>
    <name evidence="3" type="ORF">H7C19_31740</name>
</gene>